<name>A0A0B7N898_9FUNG</name>
<protein>
    <submittedName>
        <fullName evidence="2">Uncharacterized protein</fullName>
    </submittedName>
</protein>
<keyword evidence="3" id="KW-1185">Reference proteome</keyword>
<dbReference type="EMBL" id="LN726728">
    <property type="protein sequence ID" value="CEP11648.1"/>
    <property type="molecule type" value="Genomic_DNA"/>
</dbReference>
<dbReference type="Proteomes" id="UP000054107">
    <property type="component" value="Unassembled WGS sequence"/>
</dbReference>
<sequence length="73" mass="8397">MISISRTWRRLSTQLKTNLNRKRSTSSTNSYGSKSGKSVRFYTVDTIYYTHSATEYDRTPSDEDLSSFESGEN</sequence>
<gene>
    <name evidence="2" type="primary">PARPA_05528.1 scaffold 18616</name>
</gene>
<accession>A0A0B7N898</accession>
<proteinExistence type="predicted"/>
<reference evidence="2 3" key="1">
    <citation type="submission" date="2014-09" db="EMBL/GenBank/DDBJ databases">
        <authorList>
            <person name="Ellenberger Sabrina"/>
        </authorList>
    </citation>
    <scope>NUCLEOTIDE SEQUENCE [LARGE SCALE GENOMIC DNA]</scope>
    <source>
        <strain evidence="2 3">CBS 412.66</strain>
    </source>
</reference>
<evidence type="ECO:0000313" key="2">
    <source>
        <dbReference type="EMBL" id="CEP11648.1"/>
    </source>
</evidence>
<dbReference type="OrthoDB" id="2270271at2759"/>
<dbReference type="AlphaFoldDB" id="A0A0B7N898"/>
<evidence type="ECO:0000256" key="1">
    <source>
        <dbReference type="SAM" id="MobiDB-lite"/>
    </source>
</evidence>
<feature type="region of interest" description="Disordered" evidence="1">
    <location>
        <begin position="15"/>
        <end position="36"/>
    </location>
</feature>
<organism evidence="2 3">
    <name type="scientific">Parasitella parasitica</name>
    <dbReference type="NCBI Taxonomy" id="35722"/>
    <lineage>
        <taxon>Eukaryota</taxon>
        <taxon>Fungi</taxon>
        <taxon>Fungi incertae sedis</taxon>
        <taxon>Mucoromycota</taxon>
        <taxon>Mucoromycotina</taxon>
        <taxon>Mucoromycetes</taxon>
        <taxon>Mucorales</taxon>
        <taxon>Mucorineae</taxon>
        <taxon>Mucoraceae</taxon>
        <taxon>Parasitella</taxon>
    </lineage>
</organism>
<evidence type="ECO:0000313" key="3">
    <source>
        <dbReference type="Proteomes" id="UP000054107"/>
    </source>
</evidence>
<feature type="compositionally biased region" description="Low complexity" evidence="1">
    <location>
        <begin position="25"/>
        <end position="36"/>
    </location>
</feature>